<dbReference type="EMBL" id="KZ613866">
    <property type="protein sequence ID" value="PMD53964.1"/>
    <property type="molecule type" value="Genomic_DNA"/>
</dbReference>
<keyword evidence="3" id="KW-1185">Reference proteome</keyword>
<accession>A0A2J6ST60</accession>
<dbReference type="InParanoid" id="A0A2J6ST60"/>
<evidence type="ECO:0000313" key="3">
    <source>
        <dbReference type="Proteomes" id="UP000235371"/>
    </source>
</evidence>
<dbReference type="RefSeq" id="XP_024730868.1">
    <property type="nucleotide sequence ID" value="XM_024883787.1"/>
</dbReference>
<dbReference type="AlphaFoldDB" id="A0A2J6ST60"/>
<protein>
    <submittedName>
        <fullName evidence="2">Uncharacterized protein</fullName>
    </submittedName>
</protein>
<proteinExistence type="predicted"/>
<evidence type="ECO:0000256" key="1">
    <source>
        <dbReference type="SAM" id="MobiDB-lite"/>
    </source>
</evidence>
<evidence type="ECO:0000313" key="2">
    <source>
        <dbReference type="EMBL" id="PMD53964.1"/>
    </source>
</evidence>
<organism evidence="2 3">
    <name type="scientific">Hyaloscypha bicolor E</name>
    <dbReference type="NCBI Taxonomy" id="1095630"/>
    <lineage>
        <taxon>Eukaryota</taxon>
        <taxon>Fungi</taxon>
        <taxon>Dikarya</taxon>
        <taxon>Ascomycota</taxon>
        <taxon>Pezizomycotina</taxon>
        <taxon>Leotiomycetes</taxon>
        <taxon>Helotiales</taxon>
        <taxon>Hyaloscyphaceae</taxon>
        <taxon>Hyaloscypha</taxon>
        <taxon>Hyaloscypha bicolor</taxon>
    </lineage>
</organism>
<feature type="region of interest" description="Disordered" evidence="1">
    <location>
        <begin position="72"/>
        <end position="100"/>
    </location>
</feature>
<dbReference type="Proteomes" id="UP000235371">
    <property type="component" value="Unassembled WGS sequence"/>
</dbReference>
<name>A0A2J6ST60_9HELO</name>
<sequence>MLGDFIFRSAHPAYLLTSRCCHDANGQYTCGYTDRSTGTQAFARACRSCEKLEKRGETVEQWNSSLKEYQAIGSPENPVANTTQPSATSSASEGSEAKDEGSIAGDYIEIPYGYLLDGEAPSKDARLLVSPQYRDWALLAYQLMVAFPSGIFGHQVIYKI</sequence>
<reference evidence="2 3" key="1">
    <citation type="submission" date="2016-04" db="EMBL/GenBank/DDBJ databases">
        <title>A degradative enzymes factory behind the ericoid mycorrhizal symbiosis.</title>
        <authorList>
            <consortium name="DOE Joint Genome Institute"/>
            <person name="Martino E."/>
            <person name="Morin E."/>
            <person name="Grelet G."/>
            <person name="Kuo A."/>
            <person name="Kohler A."/>
            <person name="Daghino S."/>
            <person name="Barry K."/>
            <person name="Choi C."/>
            <person name="Cichocki N."/>
            <person name="Clum A."/>
            <person name="Copeland A."/>
            <person name="Hainaut M."/>
            <person name="Haridas S."/>
            <person name="Labutti K."/>
            <person name="Lindquist E."/>
            <person name="Lipzen A."/>
            <person name="Khouja H.-R."/>
            <person name="Murat C."/>
            <person name="Ohm R."/>
            <person name="Olson A."/>
            <person name="Spatafora J."/>
            <person name="Veneault-Fourrey C."/>
            <person name="Henrissat B."/>
            <person name="Grigoriev I."/>
            <person name="Martin F."/>
            <person name="Perotto S."/>
        </authorList>
    </citation>
    <scope>NUCLEOTIDE SEQUENCE [LARGE SCALE GENOMIC DNA]</scope>
    <source>
        <strain evidence="2 3">E</strain>
    </source>
</reference>
<dbReference type="GeneID" id="36591864"/>
<gene>
    <name evidence="2" type="ORF">K444DRAFT_634757</name>
</gene>